<accession>A0ABS4GGM5</accession>
<sequence>MTIRDVLDDIKIFIENKVACEFKLEKPPVEDLIDEEYTLVNPSVFIGWLPPKNYNEFHEIPSIIVMGDTGEDNGEEGSIGIRLAIGTYDIGHTIKTDDELNTSINSKGYLDLINLVEKIKQEFSKNRVLDHTTLEGPFKWGLYEEQPFPYWYAWVSFNANISSTITQYGEKFL</sequence>
<dbReference type="Proteomes" id="UP001519342">
    <property type="component" value="Unassembled WGS sequence"/>
</dbReference>
<keyword evidence="2" id="KW-1185">Reference proteome</keyword>
<comment type="caution">
    <text evidence="1">The sequence shown here is derived from an EMBL/GenBank/DDBJ whole genome shotgun (WGS) entry which is preliminary data.</text>
</comment>
<evidence type="ECO:0000313" key="1">
    <source>
        <dbReference type="EMBL" id="MBP1926849.1"/>
    </source>
</evidence>
<reference evidence="1 2" key="1">
    <citation type="submission" date="2021-03" db="EMBL/GenBank/DDBJ databases">
        <title>Genomic Encyclopedia of Type Strains, Phase IV (KMG-IV): sequencing the most valuable type-strain genomes for metagenomic binning, comparative biology and taxonomic classification.</title>
        <authorList>
            <person name="Goeker M."/>
        </authorList>
    </citation>
    <scope>NUCLEOTIDE SEQUENCE [LARGE SCALE GENOMIC DNA]</scope>
    <source>
        <strain evidence="1 2">DSM 24004</strain>
    </source>
</reference>
<organism evidence="1 2">
    <name type="scientific">Sedimentibacter acidaminivorans</name>
    <dbReference type="NCBI Taxonomy" id="913099"/>
    <lineage>
        <taxon>Bacteria</taxon>
        <taxon>Bacillati</taxon>
        <taxon>Bacillota</taxon>
        <taxon>Tissierellia</taxon>
        <taxon>Sedimentibacter</taxon>
    </lineage>
</organism>
<dbReference type="RefSeq" id="WP_209512568.1">
    <property type="nucleotide sequence ID" value="NZ_JAGGKS010000008.1"/>
</dbReference>
<protein>
    <submittedName>
        <fullName evidence="1">Uncharacterized protein</fullName>
    </submittedName>
</protein>
<evidence type="ECO:0000313" key="2">
    <source>
        <dbReference type="Proteomes" id="UP001519342"/>
    </source>
</evidence>
<dbReference type="EMBL" id="JAGGKS010000008">
    <property type="protein sequence ID" value="MBP1926849.1"/>
    <property type="molecule type" value="Genomic_DNA"/>
</dbReference>
<gene>
    <name evidence="1" type="ORF">J2Z76_002719</name>
</gene>
<name>A0ABS4GGM5_9FIRM</name>
<proteinExistence type="predicted"/>